<dbReference type="OrthoDB" id="4470569at2"/>
<evidence type="ECO:0008006" key="6">
    <source>
        <dbReference type="Google" id="ProtNLM"/>
    </source>
</evidence>
<organism evidence="4 5">
    <name type="scientific">Sphingorhabdus lutea</name>
    <dbReference type="NCBI Taxonomy" id="1913578"/>
    <lineage>
        <taxon>Bacteria</taxon>
        <taxon>Pseudomonadati</taxon>
        <taxon>Pseudomonadota</taxon>
        <taxon>Alphaproteobacteria</taxon>
        <taxon>Sphingomonadales</taxon>
        <taxon>Sphingomonadaceae</taxon>
        <taxon>Sphingorhabdus</taxon>
    </lineage>
</organism>
<keyword evidence="5" id="KW-1185">Reference proteome</keyword>
<protein>
    <recommendedName>
        <fullName evidence="6">Acetyl-CoA acetyltransferase</fullName>
    </recommendedName>
</protein>
<dbReference type="STRING" id="1913578.LPB140_04495"/>
<evidence type="ECO:0000256" key="3">
    <source>
        <dbReference type="ARBA" id="ARBA00023315"/>
    </source>
</evidence>
<dbReference type="AlphaFoldDB" id="A0A1L3JAN0"/>
<sequence length="512" mass="54794">MSYIAPNTPVIIGVGQYNDNINGSNYRALSPVQLAGEAMKLAINDCGAAQNVAQHINLITAIRQFEISTPVAKAPFGTSNNVPRSIAKIIGATPEHAILEVVGGQGPQKMVGEIATNISTGEIECGAIVGSEAISTMLDLMKKGESPNWGEDIGGQLDDRGYGMSGLFDATMLPHGIMSPIPAYAIFENARRAKLGMNADDYRADMAALFAPFTKIAASNPYAVMREERSAQQLAQIDARNRLVASPYPRMMVARDQVNLGAAIIISSYAKAVEMGVPPHKMIFIHASTDAKEASCLTRPDLSDMPQSRHAILKALNIAGIEAQQIDAFDLYSCFPFPVFCAAEALGLSKDDPRGLTLTGGLPYFGGPGNNYSMHAIAEAVQYCRTNMGKYALVGANGGFASKYSVGIYSTYPANWQDGDKWQKIDDEEGNIQLLDSHDGPAIIESYTAQPKGDGMAVTIIARTDDGARVCAIIDKAQAKAAAEQLDRAEFNLPIMIKPHEKGRNIAALSFT</sequence>
<name>A0A1L3JAN0_9SPHN</name>
<dbReference type="Gene3D" id="3.40.47.10">
    <property type="match status" value="1"/>
</dbReference>
<dbReference type="Proteomes" id="UP000242561">
    <property type="component" value="Chromosome"/>
</dbReference>
<keyword evidence="2" id="KW-0808">Transferase</keyword>
<dbReference type="InterPro" id="IPR016039">
    <property type="entry name" value="Thiolase-like"/>
</dbReference>
<evidence type="ECO:0000256" key="2">
    <source>
        <dbReference type="ARBA" id="ARBA00022679"/>
    </source>
</evidence>
<dbReference type="GO" id="GO:0016746">
    <property type="term" value="F:acyltransferase activity"/>
    <property type="evidence" value="ECO:0007669"/>
    <property type="project" value="UniProtKB-KW"/>
</dbReference>
<evidence type="ECO:0000313" key="4">
    <source>
        <dbReference type="EMBL" id="APG62187.1"/>
    </source>
</evidence>
<accession>A0A1L3JAN0</accession>
<reference evidence="4 5" key="1">
    <citation type="submission" date="2016-11" db="EMBL/GenBank/DDBJ databases">
        <title>Sphingorhabdus sp. LPB0140, isolated from marine environment.</title>
        <authorList>
            <person name="Kim E."/>
            <person name="Yi H."/>
        </authorList>
    </citation>
    <scope>NUCLEOTIDE SEQUENCE [LARGE SCALE GENOMIC DNA]</scope>
    <source>
        <strain evidence="4 5">LPB0140</strain>
    </source>
</reference>
<gene>
    <name evidence="4" type="ORF">LPB140_04495</name>
</gene>
<dbReference type="KEGG" id="sphl:LPB140_04495"/>
<evidence type="ECO:0000256" key="1">
    <source>
        <dbReference type="ARBA" id="ARBA00010982"/>
    </source>
</evidence>
<keyword evidence="3" id="KW-0012">Acyltransferase</keyword>
<dbReference type="SUPFAM" id="SSF53901">
    <property type="entry name" value="Thiolase-like"/>
    <property type="match status" value="2"/>
</dbReference>
<comment type="similarity">
    <text evidence="1">Belongs to the thiolase-like superfamily. Thiolase family.</text>
</comment>
<dbReference type="PANTHER" id="PTHR18919">
    <property type="entry name" value="ACETYL-COA C-ACYLTRANSFERASE"/>
    <property type="match status" value="1"/>
</dbReference>
<dbReference type="EMBL" id="CP018154">
    <property type="protein sequence ID" value="APG62187.1"/>
    <property type="molecule type" value="Genomic_DNA"/>
</dbReference>
<dbReference type="Gene3D" id="2.40.50.840">
    <property type="match status" value="1"/>
</dbReference>
<proteinExistence type="inferred from homology"/>
<dbReference type="RefSeq" id="WP_072558838.1">
    <property type="nucleotide sequence ID" value="NZ_CP018154.1"/>
</dbReference>
<dbReference type="PANTHER" id="PTHR18919:SF139">
    <property type="entry name" value="THIOLASE-LIKE PROTEIN TYPE 1 ADDITIONAL C-TERMINAL DOMAIN-CONTAINING PROTEIN"/>
    <property type="match status" value="1"/>
</dbReference>
<evidence type="ECO:0000313" key="5">
    <source>
        <dbReference type="Proteomes" id="UP000242561"/>
    </source>
</evidence>